<dbReference type="GO" id="GO:0035556">
    <property type="term" value="P:intracellular signal transduction"/>
    <property type="evidence" value="ECO:0007669"/>
    <property type="project" value="InterPro"/>
</dbReference>
<dbReference type="InterPro" id="IPR029787">
    <property type="entry name" value="Nucleotide_cyclase"/>
</dbReference>
<name>A0A9X2Y5Q1_9MYCO</name>
<dbReference type="GO" id="GO:0006355">
    <property type="term" value="P:regulation of DNA-templated transcription"/>
    <property type="evidence" value="ECO:0007669"/>
    <property type="project" value="InterPro"/>
</dbReference>
<evidence type="ECO:0000313" key="6">
    <source>
        <dbReference type="EMBL" id="MCV7168413.1"/>
    </source>
</evidence>
<proteinExistence type="predicted"/>
<keyword evidence="1" id="KW-0805">Transcription regulation</keyword>
<dbReference type="Gene3D" id="1.10.10.10">
    <property type="entry name" value="Winged helix-like DNA-binding domain superfamily/Winged helix DNA-binding domain"/>
    <property type="match status" value="1"/>
</dbReference>
<dbReference type="PROSITE" id="PS00622">
    <property type="entry name" value="HTH_LUXR_1"/>
    <property type="match status" value="1"/>
</dbReference>
<reference evidence="6" key="1">
    <citation type="submission" date="2020-07" db="EMBL/GenBank/DDBJ databases">
        <authorList>
            <person name="Pettersson B.M.F."/>
            <person name="Behra P.R.K."/>
            <person name="Ramesh M."/>
            <person name="Das S."/>
            <person name="Dasgupta S."/>
            <person name="Kirsebom L.A."/>
        </authorList>
    </citation>
    <scope>NUCLEOTIDE SEQUENCE</scope>
    <source>
        <strain evidence="6">DSM 44615</strain>
    </source>
</reference>
<dbReference type="CDD" id="cd07302">
    <property type="entry name" value="CHD"/>
    <property type="match status" value="1"/>
</dbReference>
<reference evidence="6" key="2">
    <citation type="journal article" date="2022" name="BMC Genomics">
        <title>Comparative genome analysis of mycobacteria focusing on tRNA and non-coding RNA.</title>
        <authorList>
            <person name="Behra P.R.K."/>
            <person name="Pettersson B.M.F."/>
            <person name="Ramesh M."/>
            <person name="Das S."/>
            <person name="Dasgupta S."/>
            <person name="Kirsebom L.A."/>
        </authorList>
    </citation>
    <scope>NUCLEOTIDE SEQUENCE</scope>
    <source>
        <strain evidence="6">DSM 44615</strain>
    </source>
</reference>
<dbReference type="CDD" id="cd06170">
    <property type="entry name" value="LuxR_C_like"/>
    <property type="match status" value="1"/>
</dbReference>
<dbReference type="PANTHER" id="PTHR47691">
    <property type="entry name" value="REGULATOR-RELATED"/>
    <property type="match status" value="1"/>
</dbReference>
<keyword evidence="3" id="KW-0804">Transcription</keyword>
<evidence type="ECO:0000313" key="7">
    <source>
        <dbReference type="Proteomes" id="UP001140293"/>
    </source>
</evidence>
<comment type="caution">
    <text evidence="6">The sequence shown here is derived from an EMBL/GenBank/DDBJ whole genome shotgun (WGS) entry which is preliminary data.</text>
</comment>
<feature type="domain" description="HTH luxR-type" evidence="4">
    <location>
        <begin position="1028"/>
        <end position="1093"/>
    </location>
</feature>
<dbReference type="Proteomes" id="UP001140293">
    <property type="component" value="Unassembled WGS sequence"/>
</dbReference>
<dbReference type="InterPro" id="IPR036388">
    <property type="entry name" value="WH-like_DNA-bd_sf"/>
</dbReference>
<evidence type="ECO:0000256" key="3">
    <source>
        <dbReference type="ARBA" id="ARBA00023163"/>
    </source>
</evidence>
<dbReference type="AlphaFoldDB" id="A0A9X2Y5Q1"/>
<dbReference type="PRINTS" id="PR00364">
    <property type="entry name" value="DISEASERSIST"/>
</dbReference>
<dbReference type="GO" id="GO:0016887">
    <property type="term" value="F:ATP hydrolysis activity"/>
    <property type="evidence" value="ECO:0007669"/>
    <property type="project" value="InterPro"/>
</dbReference>
<dbReference type="PROSITE" id="PS50043">
    <property type="entry name" value="HTH_LUXR_2"/>
    <property type="match status" value="1"/>
</dbReference>
<dbReference type="SUPFAM" id="SSF52540">
    <property type="entry name" value="P-loop containing nucleoside triphosphate hydrolases"/>
    <property type="match status" value="1"/>
</dbReference>
<dbReference type="Gene3D" id="1.25.40.10">
    <property type="entry name" value="Tetratricopeptide repeat domain"/>
    <property type="match status" value="1"/>
</dbReference>
<feature type="domain" description="Guanylate cyclase" evidence="5">
    <location>
        <begin position="17"/>
        <end position="125"/>
    </location>
</feature>
<dbReference type="InterPro" id="IPR058852">
    <property type="entry name" value="HTH_77"/>
</dbReference>
<dbReference type="GO" id="GO:0004016">
    <property type="term" value="F:adenylate cyclase activity"/>
    <property type="evidence" value="ECO:0007669"/>
    <property type="project" value="UniProtKB-ARBA"/>
</dbReference>
<dbReference type="EMBL" id="JACKSJ010000009">
    <property type="protein sequence ID" value="MCV7168413.1"/>
    <property type="molecule type" value="Genomic_DNA"/>
</dbReference>
<dbReference type="PROSITE" id="PS50125">
    <property type="entry name" value="GUANYLATE_CYCLASE_2"/>
    <property type="match status" value="1"/>
</dbReference>
<dbReference type="SMART" id="SM00421">
    <property type="entry name" value="HTH_LUXR"/>
    <property type="match status" value="1"/>
</dbReference>
<dbReference type="PANTHER" id="PTHR47691:SF3">
    <property type="entry name" value="HTH-TYPE TRANSCRIPTIONAL REGULATOR RV0890C-RELATED"/>
    <property type="match status" value="1"/>
</dbReference>
<keyword evidence="7" id="KW-1185">Reference proteome</keyword>
<dbReference type="SUPFAM" id="SSF55073">
    <property type="entry name" value="Nucleotide cyclase"/>
    <property type="match status" value="1"/>
</dbReference>
<accession>A0A9X2Y5Q1</accession>
<gene>
    <name evidence="6" type="ORF">H7I41_00605</name>
</gene>
<dbReference type="PRINTS" id="PR00038">
    <property type="entry name" value="HTHLUXR"/>
</dbReference>
<dbReference type="InterPro" id="IPR027417">
    <property type="entry name" value="P-loop_NTPase"/>
</dbReference>
<evidence type="ECO:0000259" key="4">
    <source>
        <dbReference type="PROSITE" id="PS50043"/>
    </source>
</evidence>
<dbReference type="InterPro" id="IPR016032">
    <property type="entry name" value="Sig_transdc_resp-reg_C-effctor"/>
</dbReference>
<dbReference type="RefSeq" id="WP_264010605.1">
    <property type="nucleotide sequence ID" value="NZ_JACKSJ010000009.1"/>
</dbReference>
<dbReference type="InterPro" id="IPR000792">
    <property type="entry name" value="Tscrpt_reg_LuxR_C"/>
</dbReference>
<dbReference type="Pfam" id="PF25872">
    <property type="entry name" value="HTH_77"/>
    <property type="match status" value="1"/>
</dbReference>
<dbReference type="Pfam" id="PF13401">
    <property type="entry name" value="AAA_22"/>
    <property type="match status" value="1"/>
</dbReference>
<evidence type="ECO:0000256" key="2">
    <source>
        <dbReference type="ARBA" id="ARBA00023125"/>
    </source>
</evidence>
<sequence length="1093" mass="117466">MRWSGLGVSLLPTGIVTLLMADVENAAQLWENRPDDMATANATLNEVVSRAVAAHGGVRPPQQGADDGFAAAFARPSDAVACALDLQRAPLTPIRLRIGVHTGEVRLRDGATYVGPTINRAARLRDLAHGGQTVLSGATEPLVVDSLPAGASLIDLGSHLLAGLPRPERVVQLCHPQLPSGFAALKSAPTRLPHNIRRHLTRFVGRGQQMREMRQLLAENRLLTLTGAGGVGKTRLAIQVATTLSNDFSDGVWYVDLAPITTSEVVPVALARALGLQDQTGSSTMDTVLRFAEGRHLLVVLDNCEHLLDASAAVAEALLGASPTAKVLTTSREPIGARGEVIWRVPSLSLADEAIELFDDRARHVQPDFAADARDSAVIAEICRRLDGMPLAIELAAARVRVLSLTEILEGLHDRFRLLTGGARTATPRQQTLRASVEWSHDLLVASERTLFRRLAVFMGGFDRDAAQAVCAGGDVERLHVLDQLTLLVDKSLVVAENGDGRTRYRLLETMRQYALQKLGESGEADQLRSRHRDHYTSTVIELDNPGTQAQDARLDWIEAEIDNLRAAFAWSRQCADLGTALRLVSALQPYWLMRGLMVEGRSWFHVILHNEKGDDLDLAPEVHARALADKAVLDSGWVTADSLPQAEQALRIARDLDDPVLVGHVLTACAATSAVHGHAARPYFTEAIGLARSLGDRWRLSQLLGWQTYSAFVAGDPVAARVAGEEGYDLARAIGNDFVMRQCRIWGVGVSQMVEGNLPAAEAELRELTADAEAAADAVNVYVGHINLAFLQSYRGRPEAARNEAEAAIDTAVRSGGGFYIGLGHMAMVGAELAAGDVAAAEAAVDAAQRHIPAEPRFPAAMLWRFAALALAVGDLGAAQTWADQDVAATLGGWHRALALTTRARVALAQDGVEQAERDARDALTCAADVGAIMVIPDILEILAGLAAEADSHQMAVRLFAAAAGIRSDLGVVRFRVHDADHGAGVLSARNALSLDEFERVWAQGADMSVNEAVAYAQRGRGERKRPTSGWDSLTPTEREVVTLASEGLSTKEIATRLFVSPRTVQTHLTHVYAKLGLTSRVQLVQEAARHT</sequence>
<dbReference type="Gene3D" id="3.40.50.300">
    <property type="entry name" value="P-loop containing nucleotide triphosphate hydrolases"/>
    <property type="match status" value="1"/>
</dbReference>
<dbReference type="InterPro" id="IPR049945">
    <property type="entry name" value="AAA_22"/>
</dbReference>
<dbReference type="InterPro" id="IPR011990">
    <property type="entry name" value="TPR-like_helical_dom_sf"/>
</dbReference>
<organism evidence="6 7">
    <name type="scientific">[Mycobacterium] manitobense</name>
    <dbReference type="NCBI Taxonomy" id="190147"/>
    <lineage>
        <taxon>Bacteria</taxon>
        <taxon>Bacillati</taxon>
        <taxon>Actinomycetota</taxon>
        <taxon>Actinomycetes</taxon>
        <taxon>Mycobacteriales</taxon>
        <taxon>Mycobacteriaceae</taxon>
        <taxon>Mycolicibacterium</taxon>
    </lineage>
</organism>
<evidence type="ECO:0000259" key="5">
    <source>
        <dbReference type="PROSITE" id="PS50125"/>
    </source>
</evidence>
<dbReference type="GO" id="GO:0003677">
    <property type="term" value="F:DNA binding"/>
    <property type="evidence" value="ECO:0007669"/>
    <property type="project" value="UniProtKB-KW"/>
</dbReference>
<keyword evidence="2" id="KW-0238">DNA-binding</keyword>
<evidence type="ECO:0000256" key="1">
    <source>
        <dbReference type="ARBA" id="ARBA00023015"/>
    </source>
</evidence>
<dbReference type="Gene3D" id="3.30.70.1230">
    <property type="entry name" value="Nucleotide cyclase"/>
    <property type="match status" value="2"/>
</dbReference>
<dbReference type="Pfam" id="PF00196">
    <property type="entry name" value="GerE"/>
    <property type="match status" value="1"/>
</dbReference>
<dbReference type="FunFam" id="1.10.10.10:FF:000553">
    <property type="entry name" value="Transcriptional regulator, LuxR family"/>
    <property type="match status" value="1"/>
</dbReference>
<dbReference type="InterPro" id="IPR001054">
    <property type="entry name" value="A/G_cyclase"/>
</dbReference>
<dbReference type="GO" id="GO:0009190">
    <property type="term" value="P:cyclic nucleotide biosynthetic process"/>
    <property type="evidence" value="ECO:0007669"/>
    <property type="project" value="InterPro"/>
</dbReference>
<protein>
    <submittedName>
        <fullName evidence="6">LuxR family transcriptional regulator</fullName>
    </submittedName>
</protein>
<dbReference type="SUPFAM" id="SSF46894">
    <property type="entry name" value="C-terminal effector domain of the bipartite response regulators"/>
    <property type="match status" value="1"/>
</dbReference>